<dbReference type="EMBL" id="BARU01029118">
    <property type="protein sequence ID" value="GAH63497.1"/>
    <property type="molecule type" value="Genomic_DNA"/>
</dbReference>
<organism evidence="1">
    <name type="scientific">marine sediment metagenome</name>
    <dbReference type="NCBI Taxonomy" id="412755"/>
    <lineage>
        <taxon>unclassified sequences</taxon>
        <taxon>metagenomes</taxon>
        <taxon>ecological metagenomes</taxon>
    </lineage>
</organism>
<gene>
    <name evidence="1" type="ORF">S03H2_46390</name>
</gene>
<evidence type="ECO:0000313" key="1">
    <source>
        <dbReference type="EMBL" id="GAH63497.1"/>
    </source>
</evidence>
<dbReference type="AlphaFoldDB" id="X1H273"/>
<comment type="caution">
    <text evidence="1">The sequence shown here is derived from an EMBL/GenBank/DDBJ whole genome shotgun (WGS) entry which is preliminary data.</text>
</comment>
<name>X1H273_9ZZZZ</name>
<proteinExistence type="predicted"/>
<accession>X1H273</accession>
<feature type="non-terminal residue" evidence="1">
    <location>
        <position position="1"/>
    </location>
</feature>
<reference evidence="1" key="1">
    <citation type="journal article" date="2014" name="Front. Microbiol.">
        <title>High frequency of phylogenetically diverse reductive dehalogenase-homologous genes in deep subseafloor sedimentary metagenomes.</title>
        <authorList>
            <person name="Kawai M."/>
            <person name="Futagami T."/>
            <person name="Toyoda A."/>
            <person name="Takaki Y."/>
            <person name="Nishi S."/>
            <person name="Hori S."/>
            <person name="Arai W."/>
            <person name="Tsubouchi T."/>
            <person name="Morono Y."/>
            <person name="Uchiyama I."/>
            <person name="Ito T."/>
            <person name="Fujiyama A."/>
            <person name="Inagaki F."/>
            <person name="Takami H."/>
        </authorList>
    </citation>
    <scope>NUCLEOTIDE SEQUENCE</scope>
    <source>
        <strain evidence="1">Expedition CK06-06</strain>
    </source>
</reference>
<sequence>VFNGYPIAEGETFLVQPAVQADTVEGAIIYEVHDADDIKAEMDCGSKAASYMFLNYGTNAAQIEVSTYGPLDKTRNPSEYPSFPFGEVVPAGHEIDISGILLKDWGGYSDHSAAEMRYLRLTKDRKVLFNDDRRGIYSTQGMSHFTWGPCRQTNTDIKLFPQPITFKPGDELNVELSCGADTAISAEDVMIAFIEKVRRV</sequence>
<protein>
    <submittedName>
        <fullName evidence="1">Uncharacterized protein</fullName>
    </submittedName>
</protein>